<dbReference type="EMBL" id="JACOME010000001">
    <property type="protein sequence ID" value="MBC3845775.1"/>
    <property type="molecule type" value="Genomic_DNA"/>
</dbReference>
<reference evidence="2 3" key="1">
    <citation type="submission" date="2020-08" db="EMBL/GenBank/DDBJ databases">
        <title>Winogradskyella ouciana sp. nov., isolated from the hadal seawater of the Mariana Trench.</title>
        <authorList>
            <person name="He X."/>
        </authorList>
    </citation>
    <scope>NUCLEOTIDE SEQUENCE [LARGE SCALE GENOMIC DNA]</scope>
    <source>
        <strain evidence="2 3">KCTC 22026</strain>
    </source>
</reference>
<dbReference type="PANTHER" id="PTHR34068">
    <property type="entry name" value="UPF0145 PROTEIN YBJQ"/>
    <property type="match status" value="1"/>
</dbReference>
<evidence type="ECO:0000256" key="1">
    <source>
        <dbReference type="ARBA" id="ARBA00010751"/>
    </source>
</evidence>
<comment type="similarity">
    <text evidence="1">Belongs to the UPF0145 family.</text>
</comment>
<dbReference type="InterPro" id="IPR035439">
    <property type="entry name" value="UPF0145_dom_sf"/>
</dbReference>
<dbReference type="Proteomes" id="UP000607435">
    <property type="component" value="Unassembled WGS sequence"/>
</dbReference>
<accession>A0ABR6XZ73</accession>
<evidence type="ECO:0000313" key="3">
    <source>
        <dbReference type="Proteomes" id="UP000607435"/>
    </source>
</evidence>
<keyword evidence="3" id="KW-1185">Reference proteome</keyword>
<proteinExistence type="inferred from homology"/>
<name>A0ABR6XZ73_9FLAO</name>
<dbReference type="RefSeq" id="WP_186844871.1">
    <property type="nucleotide sequence ID" value="NZ_JACOME010000001.1"/>
</dbReference>
<evidence type="ECO:0000313" key="2">
    <source>
        <dbReference type="EMBL" id="MBC3845775.1"/>
    </source>
</evidence>
<dbReference type="SUPFAM" id="SSF117782">
    <property type="entry name" value="YbjQ-like"/>
    <property type="match status" value="1"/>
</dbReference>
<dbReference type="InterPro" id="IPR002765">
    <property type="entry name" value="UPF0145_YbjQ-like"/>
</dbReference>
<organism evidence="2 3">
    <name type="scientific">Winogradskyella echinorum</name>
    <dbReference type="NCBI Taxonomy" id="538189"/>
    <lineage>
        <taxon>Bacteria</taxon>
        <taxon>Pseudomonadati</taxon>
        <taxon>Bacteroidota</taxon>
        <taxon>Flavobacteriia</taxon>
        <taxon>Flavobacteriales</taxon>
        <taxon>Flavobacteriaceae</taxon>
        <taxon>Winogradskyella</taxon>
    </lineage>
</organism>
<dbReference type="Pfam" id="PF01906">
    <property type="entry name" value="YbjQ_1"/>
    <property type="match status" value="1"/>
</dbReference>
<protein>
    <submittedName>
        <fullName evidence="2">Heavy metal-binding domain-containing protein</fullName>
    </submittedName>
</protein>
<dbReference type="PANTHER" id="PTHR34068:SF1">
    <property type="entry name" value="UPF0145 PROTEIN YBJQ"/>
    <property type="match status" value="1"/>
</dbReference>
<comment type="caution">
    <text evidence="2">The sequence shown here is derived from an EMBL/GenBank/DDBJ whole genome shotgun (WGS) entry which is preliminary data.</text>
</comment>
<sequence>MILTTTNTIEHHKIMDYCGIVTGVSMKMRDISAFAGKEKHSQQMEDALNDLKEEAFKKLQSHAKALGANAVVGIHIDFEPVGTGYYFGVSVTGTAVKVAVP</sequence>
<dbReference type="Gene3D" id="3.30.110.70">
    <property type="entry name" value="Hypothetical protein apc22750. Chain B"/>
    <property type="match status" value="1"/>
</dbReference>
<gene>
    <name evidence="2" type="ORF">H6H04_05255</name>
</gene>